<reference evidence="1 2" key="3">
    <citation type="journal article" date="2022" name="Microbiol. Spectr.">
        <title>Folding features and dynamics of 3D genome architecture in plant fungal pathogens.</title>
        <authorList>
            <person name="Xia C."/>
        </authorList>
    </citation>
    <scope>NUCLEOTIDE SEQUENCE [LARGE SCALE GENOMIC DNA]</scope>
    <source>
        <strain evidence="1 2">93-210</strain>
    </source>
</reference>
<evidence type="ECO:0000313" key="1">
    <source>
        <dbReference type="EMBL" id="KAI7961128.1"/>
    </source>
</evidence>
<name>A0ACC0EWB4_9BASI</name>
<accession>A0ACC0EWB4</accession>
<organism evidence="1 2">
    <name type="scientific">Puccinia striiformis f. sp. tritici</name>
    <dbReference type="NCBI Taxonomy" id="168172"/>
    <lineage>
        <taxon>Eukaryota</taxon>
        <taxon>Fungi</taxon>
        <taxon>Dikarya</taxon>
        <taxon>Basidiomycota</taxon>
        <taxon>Pucciniomycotina</taxon>
        <taxon>Pucciniomycetes</taxon>
        <taxon>Pucciniales</taxon>
        <taxon>Pucciniaceae</taxon>
        <taxon>Puccinia</taxon>
    </lineage>
</organism>
<protein>
    <submittedName>
        <fullName evidence="1">Uncharacterized protein</fullName>
    </submittedName>
</protein>
<comment type="caution">
    <text evidence="1">The sequence shown here is derived from an EMBL/GenBank/DDBJ whole genome shotgun (WGS) entry which is preliminary data.</text>
</comment>
<proteinExistence type="predicted"/>
<keyword evidence="2" id="KW-1185">Reference proteome</keyword>
<gene>
    <name evidence="1" type="ORF">MJO28_001617</name>
</gene>
<reference evidence="2" key="1">
    <citation type="journal article" date="2018" name="BMC Genomics">
        <title>Genomic insights into host adaptation between the wheat stripe rust pathogen (Puccinia striiformis f. sp. tritici) and the barley stripe rust pathogen (Puccinia striiformis f. sp. hordei).</title>
        <authorList>
            <person name="Xia C."/>
            <person name="Wang M."/>
            <person name="Yin C."/>
            <person name="Cornejo O.E."/>
            <person name="Hulbert S.H."/>
            <person name="Chen X."/>
        </authorList>
    </citation>
    <scope>NUCLEOTIDE SEQUENCE [LARGE SCALE GENOMIC DNA]</scope>
    <source>
        <strain evidence="2">93-210</strain>
    </source>
</reference>
<dbReference type="EMBL" id="CM045866">
    <property type="protein sequence ID" value="KAI7961128.1"/>
    <property type="molecule type" value="Genomic_DNA"/>
</dbReference>
<dbReference type="Proteomes" id="UP001060170">
    <property type="component" value="Chromosome 2"/>
</dbReference>
<reference evidence="2" key="2">
    <citation type="journal article" date="2018" name="Mol. Plant Microbe Interact.">
        <title>Genome sequence resources for the wheat stripe rust pathogen (Puccinia striiformis f. sp. tritici) and the barley stripe rust pathogen (Puccinia striiformis f. sp. hordei).</title>
        <authorList>
            <person name="Xia C."/>
            <person name="Wang M."/>
            <person name="Yin C."/>
            <person name="Cornejo O.E."/>
            <person name="Hulbert S.H."/>
            <person name="Chen X."/>
        </authorList>
    </citation>
    <scope>NUCLEOTIDE SEQUENCE [LARGE SCALE GENOMIC DNA]</scope>
    <source>
        <strain evidence="2">93-210</strain>
    </source>
</reference>
<evidence type="ECO:0000313" key="2">
    <source>
        <dbReference type="Proteomes" id="UP001060170"/>
    </source>
</evidence>
<sequence length="303" mass="33781">MWKDPDFVDSQRANFVQSAPEKAANGTIALPSLQKSHFKLHQWPRDMKSNGPRFDPAGDRRQFTGQAVCGDDGEEEAKPLYEFLFLRKKRQLFGVDATHGEQNAWPGTNTAANLKQWNVELQVKNNYKGITPEYFCARPTDLKEVRLVRILLAIGEGWVHLIEPPAAEAEVSGFCSIGGGVNSDNSQNESDAPTSAGVKSSRTIVQAGKRLKRPTNIKKKPPRASKKTPTKMSSVQVAQLASMVKGNVNESWEVTMSLNPEMIKASPTPTLEMMVPLEWARRPAKRTLHSAKIRTKRETAFVW</sequence>